<dbReference type="EC" id="4.2.1.7" evidence="3"/>
<evidence type="ECO:0000313" key="3">
    <source>
        <dbReference type="EMBL" id="MBM7615623.1"/>
    </source>
</evidence>
<evidence type="ECO:0000256" key="1">
    <source>
        <dbReference type="ARBA" id="ARBA00023239"/>
    </source>
</evidence>
<dbReference type="InterPro" id="IPR013974">
    <property type="entry name" value="SAF"/>
</dbReference>
<evidence type="ECO:0000313" key="4">
    <source>
        <dbReference type="Proteomes" id="UP001314796"/>
    </source>
</evidence>
<accession>A0ABS2NRP9</accession>
<evidence type="ECO:0000259" key="2">
    <source>
        <dbReference type="SMART" id="SM00858"/>
    </source>
</evidence>
<dbReference type="InterPro" id="IPR044144">
    <property type="entry name" value="SAF_UxaA/GarD"/>
</dbReference>
<dbReference type="PANTHER" id="PTHR30536">
    <property type="entry name" value="ALTRONATE/GALACTARATE DEHYDRATASE"/>
    <property type="match status" value="1"/>
</dbReference>
<dbReference type="SMART" id="SM00858">
    <property type="entry name" value="SAF"/>
    <property type="match status" value="1"/>
</dbReference>
<keyword evidence="1 3" id="KW-0456">Lyase</keyword>
<proteinExistence type="predicted"/>
<name>A0ABS2NRP9_9FIRM</name>
<gene>
    <name evidence="3" type="ORF">JOC73_002196</name>
</gene>
<sequence length="96" mass="10729">MHNNGIIAHSKDNVCTIVQELKAKDTIMIKDANREENFHVIQDIPCFHKVALVDIAKGKEVFKYGEVIGVASGDIKKGEHVHVHNVESTRGRGDRK</sequence>
<dbReference type="InterPro" id="IPR052172">
    <property type="entry name" value="UxaA_altronate/galactarate_dh"/>
</dbReference>
<dbReference type="Gene3D" id="2.30.130.110">
    <property type="match status" value="1"/>
</dbReference>
<dbReference type="CDD" id="cd11613">
    <property type="entry name" value="SAF_AH_GD"/>
    <property type="match status" value="1"/>
</dbReference>
<reference evidence="3 4" key="1">
    <citation type="submission" date="2021-01" db="EMBL/GenBank/DDBJ databases">
        <title>Genomic Encyclopedia of Type Strains, Phase IV (KMG-IV): sequencing the most valuable type-strain genomes for metagenomic binning, comparative biology and taxonomic classification.</title>
        <authorList>
            <person name="Goeker M."/>
        </authorList>
    </citation>
    <scope>NUCLEOTIDE SEQUENCE [LARGE SCALE GENOMIC DNA]</scope>
    <source>
        <strain evidence="3 4">DSM 25890</strain>
    </source>
</reference>
<comment type="caution">
    <text evidence="3">The sequence shown here is derived from an EMBL/GenBank/DDBJ whole genome shotgun (WGS) entry which is preliminary data.</text>
</comment>
<protein>
    <submittedName>
        <fullName evidence="3">Altronate dehydratase small subunit</fullName>
        <ecNumber evidence="3">4.2.1.7</ecNumber>
    </submittedName>
</protein>
<dbReference type="EMBL" id="JAFBEE010000015">
    <property type="protein sequence ID" value="MBM7615623.1"/>
    <property type="molecule type" value="Genomic_DNA"/>
</dbReference>
<dbReference type="GO" id="GO:0008789">
    <property type="term" value="F:altronate dehydratase activity"/>
    <property type="evidence" value="ECO:0007669"/>
    <property type="project" value="UniProtKB-EC"/>
</dbReference>
<dbReference type="Proteomes" id="UP001314796">
    <property type="component" value="Unassembled WGS sequence"/>
</dbReference>
<dbReference type="RefSeq" id="WP_204403037.1">
    <property type="nucleotide sequence ID" value="NZ_JAFBEE010000015.1"/>
</dbReference>
<keyword evidence="4" id="KW-1185">Reference proteome</keyword>
<organism evidence="3 4">
    <name type="scientific">Alkaliphilus hydrothermalis</name>
    <dbReference type="NCBI Taxonomy" id="1482730"/>
    <lineage>
        <taxon>Bacteria</taxon>
        <taxon>Bacillati</taxon>
        <taxon>Bacillota</taxon>
        <taxon>Clostridia</taxon>
        <taxon>Peptostreptococcales</taxon>
        <taxon>Natronincolaceae</taxon>
        <taxon>Alkaliphilus</taxon>
    </lineage>
</organism>
<feature type="domain" description="SAF" evidence="2">
    <location>
        <begin position="12"/>
        <end position="87"/>
    </location>
</feature>
<dbReference type="Pfam" id="PF08666">
    <property type="entry name" value="SAF"/>
    <property type="match status" value="1"/>
</dbReference>
<dbReference type="PANTHER" id="PTHR30536:SF5">
    <property type="entry name" value="ALTRONATE DEHYDRATASE"/>
    <property type="match status" value="1"/>
</dbReference>